<dbReference type="SMART" id="SM00317">
    <property type="entry name" value="SET"/>
    <property type="match status" value="1"/>
</dbReference>
<dbReference type="InterPro" id="IPR050869">
    <property type="entry name" value="H3K4_H4K5_MeTrfase"/>
</dbReference>
<feature type="domain" description="SET" evidence="1">
    <location>
        <begin position="6"/>
        <end position="227"/>
    </location>
</feature>
<evidence type="ECO:0000313" key="2">
    <source>
        <dbReference type="EMBL" id="SPR01655.1"/>
    </source>
</evidence>
<evidence type="ECO:0000313" key="3">
    <source>
        <dbReference type="Proteomes" id="UP000290189"/>
    </source>
</evidence>
<reference evidence="2 3" key="1">
    <citation type="submission" date="2018-03" db="EMBL/GenBank/DDBJ databases">
        <authorList>
            <person name="Fogelqvist J."/>
        </authorList>
    </citation>
    <scope>NUCLEOTIDE SEQUENCE [LARGE SCALE GENOMIC DNA]</scope>
</reference>
<organism evidence="2 3">
    <name type="scientific">Plasmodiophora brassicae</name>
    <name type="common">Clubroot disease agent</name>
    <dbReference type="NCBI Taxonomy" id="37360"/>
    <lineage>
        <taxon>Eukaryota</taxon>
        <taxon>Sar</taxon>
        <taxon>Rhizaria</taxon>
        <taxon>Endomyxa</taxon>
        <taxon>Phytomyxea</taxon>
        <taxon>Plasmodiophorida</taxon>
        <taxon>Plasmodiophoridae</taxon>
        <taxon>Plasmodiophora</taxon>
    </lineage>
</organism>
<name>A0A3P3YN63_PLABS</name>
<keyword evidence="2" id="KW-0496">Mitochondrion</keyword>
<sequence>MVMRAAAVRVVRISERRGRGLVAARAVRAGDVVVEDRPIAIGADIAAPRCGTCAGVHDDDDAGRRACESDNAGRRWLAGIDWTSGPLFPAMAGELQIARILGRINRVWDEGLSRLCHATIADDHDGVRDDWRKVVARVTSLMSRGTAEDILPFDTFRRLLGVLHLNCLAVGDADRHVGTVLMGTLSFVNHSCCPNAKVGADFDRRGRLPLLAVDDIAEGDELTIAYVDPTMPVDRRRRHLQWAYGFECDCRLCRQQLSSSKP</sequence>
<dbReference type="Gene3D" id="2.170.270.10">
    <property type="entry name" value="SET domain"/>
    <property type="match status" value="1"/>
</dbReference>
<protein>
    <recommendedName>
        <fullName evidence="1">SET domain-containing protein</fullName>
    </recommendedName>
</protein>
<dbReference type="InterPro" id="IPR001214">
    <property type="entry name" value="SET_dom"/>
</dbReference>
<dbReference type="GO" id="GO:0005634">
    <property type="term" value="C:nucleus"/>
    <property type="evidence" value="ECO:0007669"/>
    <property type="project" value="TreeGrafter"/>
</dbReference>
<dbReference type="CDD" id="cd20071">
    <property type="entry name" value="SET_SMYD"/>
    <property type="match status" value="1"/>
</dbReference>
<dbReference type="AlphaFoldDB" id="A0A3P3YN63"/>
<proteinExistence type="predicted"/>
<dbReference type="EMBL" id="OVEO01000018">
    <property type="protein sequence ID" value="SPR01655.1"/>
    <property type="molecule type" value="Genomic_DNA"/>
</dbReference>
<dbReference type="PANTHER" id="PTHR12197">
    <property type="entry name" value="HISTONE-LYSINE N-METHYLTRANSFERASE SMYD"/>
    <property type="match status" value="1"/>
</dbReference>
<dbReference type="Pfam" id="PF00856">
    <property type="entry name" value="SET"/>
    <property type="match status" value="1"/>
</dbReference>
<dbReference type="Proteomes" id="UP000290189">
    <property type="component" value="Unassembled WGS sequence"/>
</dbReference>
<evidence type="ECO:0000259" key="1">
    <source>
        <dbReference type="PROSITE" id="PS50280"/>
    </source>
</evidence>
<accession>A0A3P3YN63</accession>
<gene>
    <name evidence="2" type="ORF">PLBR_LOCUS8870</name>
</gene>
<geneLocation type="mitochondrion" evidence="2"/>
<dbReference type="PANTHER" id="PTHR12197:SF251">
    <property type="entry name" value="EG:BACR7C10.4 PROTEIN"/>
    <property type="match status" value="1"/>
</dbReference>
<dbReference type="SUPFAM" id="SSF82199">
    <property type="entry name" value="SET domain"/>
    <property type="match status" value="1"/>
</dbReference>
<dbReference type="PROSITE" id="PS50280">
    <property type="entry name" value="SET"/>
    <property type="match status" value="1"/>
</dbReference>
<dbReference type="InterPro" id="IPR046341">
    <property type="entry name" value="SET_dom_sf"/>
</dbReference>